<reference evidence="1 2" key="1">
    <citation type="submission" date="2016-04" db="EMBL/GenBank/DDBJ databases">
        <title>Genome analyses suggest a sexual origin of heterokaryosis in a supposedly ancient asexual fungus.</title>
        <authorList>
            <person name="Ropars J."/>
            <person name="Sedzielewska K."/>
            <person name="Noel J."/>
            <person name="Charron P."/>
            <person name="Farinelli L."/>
            <person name="Marton T."/>
            <person name="Kruger M."/>
            <person name="Pelin A."/>
            <person name="Brachmann A."/>
            <person name="Corradi N."/>
        </authorList>
    </citation>
    <scope>NUCLEOTIDE SEQUENCE [LARGE SCALE GENOMIC DNA]</scope>
    <source>
        <strain evidence="1 2">A5</strain>
    </source>
</reference>
<dbReference type="AlphaFoldDB" id="A0A2N0Q8A6"/>
<sequence>MGDLKDVHSKLQELSSYFGFWNTLAFGDLPFVIGFEQVVQIYNFYYHVTDLSNKPRRVEIGELLKLDNPYISSSNTTGPIDPKLRLLFGNFVIKDYVPPVILFSYNDSSSIISNISF</sequence>
<proteinExistence type="predicted"/>
<reference evidence="1 2" key="2">
    <citation type="submission" date="2017-09" db="EMBL/GenBank/DDBJ databases">
        <title>Extensive intraspecific genome diversity in a model arbuscular mycorrhizal fungus.</title>
        <authorList>
            <person name="Chen E.C."/>
            <person name="Morin E."/>
            <person name="Beaudet D."/>
            <person name="Noel J."/>
            <person name="Ndikumana S."/>
            <person name="Charron P."/>
            <person name="St-Onge C."/>
            <person name="Giorgi J."/>
            <person name="Grigoriev I.V."/>
            <person name="Roux C."/>
            <person name="Martin F.M."/>
            <person name="Corradi N."/>
        </authorList>
    </citation>
    <scope>NUCLEOTIDE SEQUENCE [LARGE SCALE GENOMIC DNA]</scope>
    <source>
        <strain evidence="1 2">A5</strain>
    </source>
</reference>
<evidence type="ECO:0000313" key="1">
    <source>
        <dbReference type="EMBL" id="PKC15317.1"/>
    </source>
</evidence>
<evidence type="ECO:0000313" key="2">
    <source>
        <dbReference type="Proteomes" id="UP000232722"/>
    </source>
</evidence>
<organism evidence="1 2">
    <name type="scientific">Rhizophagus irregularis</name>
    <dbReference type="NCBI Taxonomy" id="588596"/>
    <lineage>
        <taxon>Eukaryota</taxon>
        <taxon>Fungi</taxon>
        <taxon>Fungi incertae sedis</taxon>
        <taxon>Mucoromycota</taxon>
        <taxon>Glomeromycotina</taxon>
        <taxon>Glomeromycetes</taxon>
        <taxon>Glomerales</taxon>
        <taxon>Glomeraceae</taxon>
        <taxon>Rhizophagus</taxon>
    </lineage>
</organism>
<name>A0A2N0Q8A6_9GLOM</name>
<dbReference type="Proteomes" id="UP000232722">
    <property type="component" value="Unassembled WGS sequence"/>
</dbReference>
<dbReference type="EMBL" id="LLXJ01000094">
    <property type="protein sequence ID" value="PKC15317.1"/>
    <property type="molecule type" value="Genomic_DNA"/>
</dbReference>
<protein>
    <submittedName>
        <fullName evidence="1">Uncharacterized protein</fullName>
    </submittedName>
</protein>
<accession>A0A2N0Q8A6</accession>
<comment type="caution">
    <text evidence="1">The sequence shown here is derived from an EMBL/GenBank/DDBJ whole genome shotgun (WGS) entry which is preliminary data.</text>
</comment>
<gene>
    <name evidence="1" type="ORF">RhiirA5_408364</name>
</gene>